<dbReference type="GO" id="GO:0042773">
    <property type="term" value="P:ATP synthesis coupled electron transport"/>
    <property type="evidence" value="ECO:0007669"/>
    <property type="project" value="TreeGrafter"/>
</dbReference>
<dbReference type="CDD" id="cd13914">
    <property type="entry name" value="CuRO_HCO_II_like_3"/>
    <property type="match status" value="1"/>
</dbReference>
<evidence type="ECO:0000313" key="19">
    <source>
        <dbReference type="Proteomes" id="UP000199161"/>
    </source>
</evidence>
<evidence type="ECO:0000313" key="18">
    <source>
        <dbReference type="EMBL" id="SFC07804.1"/>
    </source>
</evidence>
<evidence type="ECO:0000256" key="11">
    <source>
        <dbReference type="ARBA" id="ARBA00023008"/>
    </source>
</evidence>
<accession>A0A1I1G8A1</accession>
<evidence type="ECO:0000259" key="17">
    <source>
        <dbReference type="PROSITE" id="PS50999"/>
    </source>
</evidence>
<evidence type="ECO:0000256" key="15">
    <source>
        <dbReference type="SAM" id="Phobius"/>
    </source>
</evidence>
<evidence type="ECO:0000256" key="14">
    <source>
        <dbReference type="SAM" id="MobiDB-lite"/>
    </source>
</evidence>
<comment type="similarity">
    <text evidence="2">Belongs to the cytochrome c oxidase subunit 2 family.</text>
</comment>
<feature type="transmembrane region" description="Helical" evidence="15">
    <location>
        <begin position="87"/>
        <end position="110"/>
    </location>
</feature>
<keyword evidence="11" id="KW-0186">Copper</keyword>
<dbReference type="GO" id="GO:0016491">
    <property type="term" value="F:oxidoreductase activity"/>
    <property type="evidence" value="ECO:0007669"/>
    <property type="project" value="InterPro"/>
</dbReference>
<keyword evidence="5" id="KW-0679">Respiratory chain</keyword>
<feature type="domain" description="Cytochrome oxidase subunit II transmembrane region profile" evidence="17">
    <location>
        <begin position="18"/>
        <end position="117"/>
    </location>
</feature>
<dbReference type="SUPFAM" id="SSF81464">
    <property type="entry name" value="Cytochrome c oxidase subunit II-like, transmembrane region"/>
    <property type="match status" value="1"/>
</dbReference>
<keyword evidence="9" id="KW-0249">Electron transport</keyword>
<dbReference type="InterPro" id="IPR001505">
    <property type="entry name" value="Copper_CuA"/>
</dbReference>
<dbReference type="Pfam" id="PF00116">
    <property type="entry name" value="COX2"/>
    <property type="match status" value="1"/>
</dbReference>
<dbReference type="InterPro" id="IPR036257">
    <property type="entry name" value="Cyt_c_oxidase_su2_TM_sf"/>
</dbReference>
<dbReference type="NCBIfam" id="TIGR02866">
    <property type="entry name" value="CoxB"/>
    <property type="match status" value="1"/>
</dbReference>
<evidence type="ECO:0000256" key="8">
    <source>
        <dbReference type="ARBA" id="ARBA00022967"/>
    </source>
</evidence>
<dbReference type="Pfam" id="PF02790">
    <property type="entry name" value="COX2_TM"/>
    <property type="match status" value="1"/>
</dbReference>
<dbReference type="InterPro" id="IPR002429">
    <property type="entry name" value="CcO_II-like_C"/>
</dbReference>
<evidence type="ECO:0000256" key="2">
    <source>
        <dbReference type="ARBA" id="ARBA00007866"/>
    </source>
</evidence>
<name>A0A1I1G8A1_NATHA</name>
<reference evidence="19" key="1">
    <citation type="submission" date="2016-10" db="EMBL/GenBank/DDBJ databases">
        <authorList>
            <person name="Varghese N."/>
            <person name="Submissions S."/>
        </authorList>
    </citation>
    <scope>NUCLEOTIDE SEQUENCE [LARGE SCALE GENOMIC DNA]</scope>
    <source>
        <strain evidence="19">DSM 13078</strain>
    </source>
</reference>
<dbReference type="PRINTS" id="PR01166">
    <property type="entry name" value="CYCOXIDASEII"/>
</dbReference>
<dbReference type="GO" id="GO:0005507">
    <property type="term" value="F:copper ion binding"/>
    <property type="evidence" value="ECO:0007669"/>
    <property type="project" value="InterPro"/>
</dbReference>
<evidence type="ECO:0000256" key="9">
    <source>
        <dbReference type="ARBA" id="ARBA00022982"/>
    </source>
</evidence>
<evidence type="ECO:0000256" key="4">
    <source>
        <dbReference type="ARBA" id="ARBA00022448"/>
    </source>
</evidence>
<dbReference type="InterPro" id="IPR011759">
    <property type="entry name" value="Cyt_c_oxidase_su2_TM_dom"/>
</dbReference>
<evidence type="ECO:0000256" key="3">
    <source>
        <dbReference type="ARBA" id="ARBA00012949"/>
    </source>
</evidence>
<dbReference type="PANTHER" id="PTHR22888">
    <property type="entry name" value="CYTOCHROME C OXIDASE, SUBUNIT II"/>
    <property type="match status" value="1"/>
</dbReference>
<protein>
    <recommendedName>
        <fullName evidence="3">cytochrome-c oxidase</fullName>
        <ecNumber evidence="3">7.1.1.9</ecNumber>
    </recommendedName>
    <alternativeName>
        <fullName evidence="13">Cytochrome c oxidase polypeptide II</fullName>
    </alternativeName>
</protein>
<evidence type="ECO:0000256" key="7">
    <source>
        <dbReference type="ARBA" id="ARBA00022723"/>
    </source>
</evidence>
<evidence type="ECO:0000256" key="13">
    <source>
        <dbReference type="ARBA" id="ARBA00031389"/>
    </source>
</evidence>
<keyword evidence="19" id="KW-1185">Reference proteome</keyword>
<gene>
    <name evidence="18" type="ORF">SAMN05444422_104150</name>
</gene>
<keyword evidence="7" id="KW-0479">Metal-binding</keyword>
<dbReference type="PROSITE" id="PS00078">
    <property type="entry name" value="COX2"/>
    <property type="match status" value="1"/>
</dbReference>
<evidence type="ECO:0000256" key="12">
    <source>
        <dbReference type="ARBA" id="ARBA00023136"/>
    </source>
</evidence>
<keyword evidence="4" id="KW-0813">Transport</keyword>
<feature type="compositionally biased region" description="Acidic residues" evidence="14">
    <location>
        <begin position="250"/>
        <end position="270"/>
    </location>
</feature>
<dbReference type="PROSITE" id="PS50857">
    <property type="entry name" value="COX2_CUA"/>
    <property type="match status" value="1"/>
</dbReference>
<dbReference type="Proteomes" id="UP000199161">
    <property type="component" value="Unassembled WGS sequence"/>
</dbReference>
<dbReference type="AlphaFoldDB" id="A0A1I1G8A1"/>
<keyword evidence="6 15" id="KW-0812">Transmembrane</keyword>
<dbReference type="InterPro" id="IPR045187">
    <property type="entry name" value="CcO_II"/>
</dbReference>
<dbReference type="InterPro" id="IPR008972">
    <property type="entry name" value="Cupredoxin"/>
</dbReference>
<evidence type="ECO:0000256" key="6">
    <source>
        <dbReference type="ARBA" id="ARBA00022692"/>
    </source>
</evidence>
<dbReference type="PROSITE" id="PS50999">
    <property type="entry name" value="COX2_TM"/>
    <property type="match status" value="1"/>
</dbReference>
<keyword evidence="12 15" id="KW-0472">Membrane</keyword>
<dbReference type="RefSeq" id="WP_089787518.1">
    <property type="nucleotide sequence ID" value="NZ_FOKW01000004.1"/>
</dbReference>
<keyword evidence="10 15" id="KW-1133">Transmembrane helix</keyword>
<organism evidence="18 19">
    <name type="scientific">Natronobacterium haloterrestre</name>
    <name type="common">Halobiforma haloterrestris</name>
    <dbReference type="NCBI Taxonomy" id="148448"/>
    <lineage>
        <taxon>Archaea</taxon>
        <taxon>Methanobacteriati</taxon>
        <taxon>Methanobacteriota</taxon>
        <taxon>Stenosarchaea group</taxon>
        <taxon>Halobacteria</taxon>
        <taxon>Halobacteriales</taxon>
        <taxon>Natrialbaceae</taxon>
        <taxon>Natronobacterium</taxon>
    </lineage>
</organism>
<dbReference type="InterPro" id="IPR014222">
    <property type="entry name" value="Cyt_c_oxidase_su2"/>
</dbReference>
<dbReference type="EMBL" id="FOKW01000004">
    <property type="protein sequence ID" value="SFC07804.1"/>
    <property type="molecule type" value="Genomic_DNA"/>
</dbReference>
<feature type="domain" description="Cytochrome oxidase subunit II copper A binding" evidence="16">
    <location>
        <begin position="133"/>
        <end position="245"/>
    </location>
</feature>
<sequence length="279" mass="29991">MRRTHRAAVAAVLFGVALAAVPIVAVAGSGSGSVTNQLIRRLNRQLLYLAVPIAVLVEVILLYTVWRFRSDGNGDAEPRPTRENRQLEITWTIATAIVLLFVGTASFHALAHPAVSTLPNGPHGGQEPGGAPEGAVEVNVTTEQWEYTFEYLDEDVTTDDELVLPANRPVYLYVTSEDVIHSVHVPGLGLKQDAVPGETHLIRTEPTETGEYRLYCAELCGEGHPEMLSTVRVVDEDGYESWLTERADGDADSGSDDESGNGADDGSDNESTDRVGGGP</sequence>
<feature type="region of interest" description="Disordered" evidence="14">
    <location>
        <begin position="241"/>
        <end position="279"/>
    </location>
</feature>
<dbReference type="GO" id="GO:0016020">
    <property type="term" value="C:membrane"/>
    <property type="evidence" value="ECO:0007669"/>
    <property type="project" value="UniProtKB-SubCell"/>
</dbReference>
<dbReference type="OrthoDB" id="27522at2157"/>
<keyword evidence="8" id="KW-1278">Translocase</keyword>
<dbReference type="GO" id="GO:0004129">
    <property type="term" value="F:cytochrome-c oxidase activity"/>
    <property type="evidence" value="ECO:0007669"/>
    <property type="project" value="UniProtKB-EC"/>
</dbReference>
<dbReference type="Gene3D" id="1.10.287.90">
    <property type="match status" value="1"/>
</dbReference>
<comment type="subcellular location">
    <subcellularLocation>
        <location evidence="1">Membrane</location>
        <topology evidence="1">Multi-pass membrane protein</topology>
    </subcellularLocation>
</comment>
<feature type="transmembrane region" description="Helical" evidence="15">
    <location>
        <begin position="46"/>
        <end position="66"/>
    </location>
</feature>
<dbReference type="PANTHER" id="PTHR22888:SF9">
    <property type="entry name" value="CYTOCHROME C OXIDASE SUBUNIT 2"/>
    <property type="match status" value="1"/>
</dbReference>
<dbReference type="SUPFAM" id="SSF49503">
    <property type="entry name" value="Cupredoxins"/>
    <property type="match status" value="1"/>
</dbReference>
<proteinExistence type="inferred from homology"/>
<evidence type="ECO:0000256" key="1">
    <source>
        <dbReference type="ARBA" id="ARBA00004141"/>
    </source>
</evidence>
<dbReference type="Gene3D" id="2.60.40.420">
    <property type="entry name" value="Cupredoxins - blue copper proteins"/>
    <property type="match status" value="1"/>
</dbReference>
<evidence type="ECO:0000256" key="5">
    <source>
        <dbReference type="ARBA" id="ARBA00022660"/>
    </source>
</evidence>
<evidence type="ECO:0000259" key="16">
    <source>
        <dbReference type="PROSITE" id="PS50857"/>
    </source>
</evidence>
<evidence type="ECO:0000256" key="10">
    <source>
        <dbReference type="ARBA" id="ARBA00022989"/>
    </source>
</evidence>
<dbReference type="EC" id="7.1.1.9" evidence="3"/>